<evidence type="ECO:0000313" key="1">
    <source>
        <dbReference type="EMBL" id="RVW85537.1"/>
    </source>
</evidence>
<dbReference type="Proteomes" id="UP000288805">
    <property type="component" value="Unassembled WGS sequence"/>
</dbReference>
<name>A0A438HM89_VITVI</name>
<evidence type="ECO:0000313" key="2">
    <source>
        <dbReference type="Proteomes" id="UP000288805"/>
    </source>
</evidence>
<protein>
    <recommendedName>
        <fullName evidence="3">Integrase catalytic domain-containing protein</fullName>
    </recommendedName>
</protein>
<dbReference type="SUPFAM" id="SSF53098">
    <property type="entry name" value="Ribonuclease H-like"/>
    <property type="match status" value="1"/>
</dbReference>
<proteinExistence type="predicted"/>
<sequence>MYLSVHGDCVSLKILFVWKFPYTLLWAATSSFSLWSCLPYMHGGGVDIIGKVSLKSSNRHEYILVAIDYFIKWVEATSYVSLTAAKVAKFIKSHIICQYGIPHELISNRGTNGAVEAANKNIKRILQKMVVTSQNWSKKLSFALWAYRTSIGATPFSLVYGMEVVLPVEIEVVHGFSFLHLASSLRLSLSFVFIVSSRPSFVFPGVMMMRSRPSISNQVESLGSHDSLIFDITHLESWYYLLDHPEDMRSRVCFNIFHLDKLRPLVEVRDVGRPLFLEDIEESHNAFSIQSSCL</sequence>
<organism evidence="1 2">
    <name type="scientific">Vitis vinifera</name>
    <name type="common">Grape</name>
    <dbReference type="NCBI Taxonomy" id="29760"/>
    <lineage>
        <taxon>Eukaryota</taxon>
        <taxon>Viridiplantae</taxon>
        <taxon>Streptophyta</taxon>
        <taxon>Embryophyta</taxon>
        <taxon>Tracheophyta</taxon>
        <taxon>Spermatophyta</taxon>
        <taxon>Magnoliopsida</taxon>
        <taxon>eudicotyledons</taxon>
        <taxon>Gunneridae</taxon>
        <taxon>Pentapetalae</taxon>
        <taxon>rosids</taxon>
        <taxon>Vitales</taxon>
        <taxon>Vitaceae</taxon>
        <taxon>Viteae</taxon>
        <taxon>Vitis</taxon>
    </lineage>
</organism>
<dbReference type="PANTHER" id="PTHR47266">
    <property type="entry name" value="ENDONUCLEASE-RELATED"/>
    <property type="match status" value="1"/>
</dbReference>
<dbReference type="InterPro" id="IPR012337">
    <property type="entry name" value="RNaseH-like_sf"/>
</dbReference>
<gene>
    <name evidence="1" type="ORF">CK203_044027</name>
</gene>
<dbReference type="GO" id="GO:0003676">
    <property type="term" value="F:nucleic acid binding"/>
    <property type="evidence" value="ECO:0007669"/>
    <property type="project" value="InterPro"/>
</dbReference>
<dbReference type="Gene3D" id="3.30.420.10">
    <property type="entry name" value="Ribonuclease H-like superfamily/Ribonuclease H"/>
    <property type="match status" value="2"/>
</dbReference>
<dbReference type="InterPro" id="IPR052160">
    <property type="entry name" value="Gypsy_RT_Integrase-like"/>
</dbReference>
<dbReference type="EMBL" id="QGNW01000203">
    <property type="protein sequence ID" value="RVW85537.1"/>
    <property type="molecule type" value="Genomic_DNA"/>
</dbReference>
<reference evidence="1 2" key="1">
    <citation type="journal article" date="2018" name="PLoS Genet.">
        <title>Population sequencing reveals clonal diversity and ancestral inbreeding in the grapevine cultivar Chardonnay.</title>
        <authorList>
            <person name="Roach M.J."/>
            <person name="Johnson D.L."/>
            <person name="Bohlmann J."/>
            <person name="van Vuuren H.J."/>
            <person name="Jones S.J."/>
            <person name="Pretorius I.S."/>
            <person name="Schmidt S.A."/>
            <person name="Borneman A.R."/>
        </authorList>
    </citation>
    <scope>NUCLEOTIDE SEQUENCE [LARGE SCALE GENOMIC DNA]</scope>
    <source>
        <strain evidence="2">cv. Chardonnay</strain>
        <tissue evidence="1">Leaf</tissue>
    </source>
</reference>
<dbReference type="InterPro" id="IPR036397">
    <property type="entry name" value="RNaseH_sf"/>
</dbReference>
<dbReference type="AlphaFoldDB" id="A0A438HM89"/>
<comment type="caution">
    <text evidence="1">The sequence shown here is derived from an EMBL/GenBank/DDBJ whole genome shotgun (WGS) entry which is preliminary data.</text>
</comment>
<accession>A0A438HM89</accession>
<evidence type="ECO:0008006" key="3">
    <source>
        <dbReference type="Google" id="ProtNLM"/>
    </source>
</evidence>